<evidence type="ECO:0000313" key="6">
    <source>
        <dbReference type="Proteomes" id="UP000321947"/>
    </source>
</evidence>
<dbReference type="Proteomes" id="UP000321947">
    <property type="component" value="Unassembled WGS sequence"/>
</dbReference>
<organism evidence="4 6">
    <name type="scientific">Cucumis melo var. makuwa</name>
    <name type="common">Oriental melon</name>
    <dbReference type="NCBI Taxonomy" id="1194695"/>
    <lineage>
        <taxon>Eukaryota</taxon>
        <taxon>Viridiplantae</taxon>
        <taxon>Streptophyta</taxon>
        <taxon>Embryophyta</taxon>
        <taxon>Tracheophyta</taxon>
        <taxon>Spermatophyta</taxon>
        <taxon>Magnoliopsida</taxon>
        <taxon>eudicotyledons</taxon>
        <taxon>Gunneridae</taxon>
        <taxon>Pentapetalae</taxon>
        <taxon>rosids</taxon>
        <taxon>fabids</taxon>
        <taxon>Cucurbitales</taxon>
        <taxon>Cucurbitaceae</taxon>
        <taxon>Benincaseae</taxon>
        <taxon>Cucumis</taxon>
    </lineage>
</organism>
<evidence type="ECO:0000256" key="1">
    <source>
        <dbReference type="ARBA" id="ARBA00023268"/>
    </source>
</evidence>
<reference evidence="5 6" key="1">
    <citation type="submission" date="2019-08" db="EMBL/GenBank/DDBJ databases">
        <title>Draft genome sequences of two oriental melons (Cucumis melo L. var makuwa).</title>
        <authorList>
            <person name="Kwon S.-Y."/>
        </authorList>
    </citation>
    <scope>NUCLEOTIDE SEQUENCE [LARGE SCALE GENOMIC DNA]</scope>
    <source>
        <strain evidence="6">cv. Chang Bougi</strain>
        <strain evidence="5">cv. SW 3</strain>
        <tissue evidence="4">Leaf</tissue>
    </source>
</reference>
<dbReference type="PROSITE" id="PS50878">
    <property type="entry name" value="RT_POL"/>
    <property type="match status" value="1"/>
</dbReference>
<dbReference type="OrthoDB" id="415724at2759"/>
<dbReference type="EMBL" id="SSTD01010190">
    <property type="protein sequence ID" value="TYK12229.1"/>
    <property type="molecule type" value="Genomic_DNA"/>
</dbReference>
<dbReference type="InterPro" id="IPR000477">
    <property type="entry name" value="RT_dom"/>
</dbReference>
<dbReference type="PANTHER" id="PTHR37984:SF5">
    <property type="entry name" value="PROTEIN NYNRIN-LIKE"/>
    <property type="match status" value="1"/>
</dbReference>
<protein>
    <submittedName>
        <fullName evidence="3 4">Gag-pol polyprotein</fullName>
    </submittedName>
</protein>
<dbReference type="PANTHER" id="PTHR37984">
    <property type="entry name" value="PROTEIN CBG26694"/>
    <property type="match status" value="1"/>
</dbReference>
<evidence type="ECO:0000313" key="3">
    <source>
        <dbReference type="EMBL" id="KAA0051933.1"/>
    </source>
</evidence>
<accession>A0A5D3CPI6</accession>
<dbReference type="InterPro" id="IPR043128">
    <property type="entry name" value="Rev_trsase/Diguanyl_cyclase"/>
</dbReference>
<dbReference type="InterPro" id="IPR043502">
    <property type="entry name" value="DNA/RNA_pol_sf"/>
</dbReference>
<dbReference type="AlphaFoldDB" id="A0A5D3CPI6"/>
<dbReference type="CDD" id="cd01647">
    <property type="entry name" value="RT_LTR"/>
    <property type="match status" value="1"/>
</dbReference>
<evidence type="ECO:0000259" key="2">
    <source>
        <dbReference type="PROSITE" id="PS50878"/>
    </source>
</evidence>
<dbReference type="InterPro" id="IPR050951">
    <property type="entry name" value="Retrovirus_Pol_polyprotein"/>
</dbReference>
<sequence>MCVDSRAINRIVVKYRFPIPRINDLLDQLGGALIFSKIDLRSGYLQIRIRPGDEWKTAFKTNEGLFKWLVMPFGLSNAPSTFMRLMNQVLHPFLNKFVIVYFDDILDFSRTLDEHHLHLQQLFEALAKNELYINLKKCIFCVEEIAFLGFIIRKNHILMDEKKVEAIKNWPIPTSVKEVQAFVGLASFYRKFIHNFITIAAPIMDCLKKGSFLWGNKRQDSFELLKEKLSNNPILELPDFSQPFEVAVDACGTGIGSFLSQTGHPIEFFSEKLCPSRQTWSTYEQEMYALVRALK</sequence>
<name>A0A5D3CPI6_CUCMM</name>
<comment type="caution">
    <text evidence="4">The sequence shown here is derived from an EMBL/GenBank/DDBJ whole genome shotgun (WGS) entry which is preliminary data.</text>
</comment>
<keyword evidence="1" id="KW-0511">Multifunctional enzyme</keyword>
<dbReference type="SUPFAM" id="SSF56672">
    <property type="entry name" value="DNA/RNA polymerases"/>
    <property type="match status" value="1"/>
</dbReference>
<dbReference type="Pfam" id="PF17919">
    <property type="entry name" value="RT_RNaseH_2"/>
    <property type="match status" value="1"/>
</dbReference>
<dbReference type="Pfam" id="PF00078">
    <property type="entry name" value="RVT_1"/>
    <property type="match status" value="1"/>
</dbReference>
<proteinExistence type="predicted"/>
<evidence type="ECO:0000313" key="4">
    <source>
        <dbReference type="EMBL" id="TYK12229.1"/>
    </source>
</evidence>
<dbReference type="Proteomes" id="UP000321393">
    <property type="component" value="Unassembled WGS sequence"/>
</dbReference>
<dbReference type="GO" id="GO:0003824">
    <property type="term" value="F:catalytic activity"/>
    <property type="evidence" value="ECO:0007669"/>
    <property type="project" value="UniProtKB-KW"/>
</dbReference>
<dbReference type="Gene3D" id="3.30.70.270">
    <property type="match status" value="2"/>
</dbReference>
<dbReference type="FunFam" id="3.30.70.270:FF:000020">
    <property type="entry name" value="Transposon Tf2-6 polyprotein-like Protein"/>
    <property type="match status" value="1"/>
</dbReference>
<dbReference type="Gene3D" id="3.10.10.10">
    <property type="entry name" value="HIV Type 1 Reverse Transcriptase, subunit A, domain 1"/>
    <property type="match status" value="1"/>
</dbReference>
<evidence type="ECO:0000313" key="5">
    <source>
        <dbReference type="Proteomes" id="UP000321393"/>
    </source>
</evidence>
<dbReference type="EMBL" id="SSTE01011134">
    <property type="protein sequence ID" value="KAA0051933.1"/>
    <property type="molecule type" value="Genomic_DNA"/>
</dbReference>
<dbReference type="InterPro" id="IPR041577">
    <property type="entry name" value="RT_RNaseH_2"/>
</dbReference>
<feature type="domain" description="Reverse transcriptase" evidence="2">
    <location>
        <begin position="1"/>
        <end position="152"/>
    </location>
</feature>
<gene>
    <name evidence="4" type="ORF">E5676_scaffold769G00330</name>
    <name evidence="3" type="ORF">E6C27_scaffold60G003900</name>
</gene>